<dbReference type="InterPro" id="IPR001623">
    <property type="entry name" value="DnaJ_domain"/>
</dbReference>
<accession>A0ABR0GRU8</accession>
<sequence length="314" mass="38679">MDPIYPTNVEPAKPDYYFDLGFPTFDDEHSYIERRDIKAVWLKLIKQHHPDKRGPGNDGDTAEFRRVQEAYDYLREEDKRTPYDEEYPRIRVEWLRYRKLASEEEDAARREFEASEREITTRGKARREAERHEKIRNEWNRFEAKRQREFVVEWIRLQAERQAEEASRRAKEQEEQEAKDKLRGQKQERRDMEWEERRLRAVRHIEELEAVLQAERAERYERARREGNRQKEEWERRQWQRWWKKAKGWFTNTRKASGGQRTICGRRHFRPKSRFKVLRTQRAKALKHTLKVKFKVWQQKRHRFTAAMLLQAGP</sequence>
<gene>
    <name evidence="3" type="ORF">QC762_101565</name>
</gene>
<dbReference type="SMART" id="SM00271">
    <property type="entry name" value="DnaJ"/>
    <property type="match status" value="1"/>
</dbReference>
<evidence type="ECO:0000313" key="3">
    <source>
        <dbReference type="EMBL" id="KAK4658409.1"/>
    </source>
</evidence>
<feature type="domain" description="J" evidence="2">
    <location>
        <begin position="15"/>
        <end position="87"/>
    </location>
</feature>
<evidence type="ECO:0000256" key="1">
    <source>
        <dbReference type="SAM" id="MobiDB-lite"/>
    </source>
</evidence>
<dbReference type="RefSeq" id="XP_062747381.1">
    <property type="nucleotide sequence ID" value="XM_062884540.1"/>
</dbReference>
<comment type="caution">
    <text evidence="3">The sequence shown here is derived from an EMBL/GenBank/DDBJ whole genome shotgun (WGS) entry which is preliminary data.</text>
</comment>
<dbReference type="EMBL" id="JAFFHA010000002">
    <property type="protein sequence ID" value="KAK4658409.1"/>
    <property type="molecule type" value="Genomic_DNA"/>
</dbReference>
<name>A0ABR0GRU8_9PEZI</name>
<dbReference type="SUPFAM" id="SSF46565">
    <property type="entry name" value="Chaperone J-domain"/>
    <property type="match status" value="1"/>
</dbReference>
<proteinExistence type="predicted"/>
<dbReference type="CDD" id="cd06257">
    <property type="entry name" value="DnaJ"/>
    <property type="match status" value="1"/>
</dbReference>
<evidence type="ECO:0000259" key="2">
    <source>
        <dbReference type="PROSITE" id="PS50076"/>
    </source>
</evidence>
<dbReference type="Gene3D" id="1.10.287.110">
    <property type="entry name" value="DnaJ domain"/>
    <property type="match status" value="1"/>
</dbReference>
<dbReference type="InterPro" id="IPR036869">
    <property type="entry name" value="J_dom_sf"/>
</dbReference>
<dbReference type="PROSITE" id="PS50076">
    <property type="entry name" value="DNAJ_2"/>
    <property type="match status" value="1"/>
</dbReference>
<reference evidence="3 4" key="1">
    <citation type="journal article" date="2023" name="bioRxiv">
        <title>High-quality genome assemblies of four members of thePodospora anserinaspecies complex.</title>
        <authorList>
            <person name="Ament-Velasquez S.L."/>
            <person name="Vogan A.A."/>
            <person name="Wallerman O."/>
            <person name="Hartmann F."/>
            <person name="Gautier V."/>
            <person name="Silar P."/>
            <person name="Giraud T."/>
            <person name="Johannesson H."/>
        </authorList>
    </citation>
    <scope>NUCLEOTIDE SEQUENCE [LARGE SCALE GENOMIC DNA]</scope>
    <source>
        <strain evidence="3 4">CBS 415.72m</strain>
    </source>
</reference>
<keyword evidence="4" id="KW-1185">Reference proteome</keyword>
<organism evidence="3 4">
    <name type="scientific">Podospora pseudocomata</name>
    <dbReference type="NCBI Taxonomy" id="2093779"/>
    <lineage>
        <taxon>Eukaryota</taxon>
        <taxon>Fungi</taxon>
        <taxon>Dikarya</taxon>
        <taxon>Ascomycota</taxon>
        <taxon>Pezizomycotina</taxon>
        <taxon>Sordariomycetes</taxon>
        <taxon>Sordariomycetidae</taxon>
        <taxon>Sordariales</taxon>
        <taxon>Podosporaceae</taxon>
        <taxon>Podospora</taxon>
    </lineage>
</organism>
<feature type="region of interest" description="Disordered" evidence="1">
    <location>
        <begin position="166"/>
        <end position="188"/>
    </location>
</feature>
<protein>
    <recommendedName>
        <fullName evidence="2">J domain-containing protein</fullName>
    </recommendedName>
</protein>
<dbReference type="GeneID" id="87904447"/>
<dbReference type="Pfam" id="PF00226">
    <property type="entry name" value="DnaJ"/>
    <property type="match status" value="1"/>
</dbReference>
<dbReference type="Proteomes" id="UP001323405">
    <property type="component" value="Unassembled WGS sequence"/>
</dbReference>
<evidence type="ECO:0000313" key="4">
    <source>
        <dbReference type="Proteomes" id="UP001323405"/>
    </source>
</evidence>